<accession>M7S888</accession>
<evidence type="ECO:0000313" key="7">
    <source>
        <dbReference type="Proteomes" id="UP000012174"/>
    </source>
</evidence>
<feature type="compositionally biased region" description="Low complexity" evidence="3">
    <location>
        <begin position="193"/>
        <end position="216"/>
    </location>
</feature>
<dbReference type="InterPro" id="IPR008922">
    <property type="entry name" value="Di-copper_centre_dom_sf"/>
</dbReference>
<dbReference type="InterPro" id="IPR050316">
    <property type="entry name" value="Tyrosinase/Hemocyanin"/>
</dbReference>
<dbReference type="InterPro" id="IPR002227">
    <property type="entry name" value="Tyrosinase_Cu-bd"/>
</dbReference>
<dbReference type="PANTHER" id="PTHR11474">
    <property type="entry name" value="TYROSINASE FAMILY MEMBER"/>
    <property type="match status" value="1"/>
</dbReference>
<feature type="compositionally biased region" description="Low complexity" evidence="3">
    <location>
        <begin position="258"/>
        <end position="274"/>
    </location>
</feature>
<keyword evidence="7" id="KW-1185">Reference proteome</keyword>
<dbReference type="SUPFAM" id="SSF48056">
    <property type="entry name" value="Di-copper centre-containing domain"/>
    <property type="match status" value="1"/>
</dbReference>
<keyword evidence="2" id="KW-0186">Copper</keyword>
<reference evidence="7" key="1">
    <citation type="journal article" date="2013" name="Genome Announc.">
        <title>Draft genome sequence of the grapevine dieback fungus Eutypa lata UCR-EL1.</title>
        <authorList>
            <person name="Blanco-Ulate B."/>
            <person name="Rolshausen P.E."/>
            <person name="Cantu D."/>
        </authorList>
    </citation>
    <scope>NUCLEOTIDE SEQUENCE [LARGE SCALE GENOMIC DNA]</scope>
    <source>
        <strain evidence="7">UCR-EL1</strain>
    </source>
</reference>
<feature type="domain" description="Tyrosinase copper-binding" evidence="5">
    <location>
        <begin position="483"/>
        <end position="494"/>
    </location>
</feature>
<feature type="region of interest" description="Disordered" evidence="3">
    <location>
        <begin position="177"/>
        <end position="217"/>
    </location>
</feature>
<dbReference type="HOGENOM" id="CLU_035914_2_1_1"/>
<dbReference type="GO" id="GO:0016491">
    <property type="term" value="F:oxidoreductase activity"/>
    <property type="evidence" value="ECO:0007669"/>
    <property type="project" value="InterPro"/>
</dbReference>
<dbReference type="KEGG" id="ela:UCREL1_10730"/>
<keyword evidence="4" id="KW-0732">Signal</keyword>
<feature type="region of interest" description="Disordered" evidence="3">
    <location>
        <begin position="258"/>
        <end position="280"/>
    </location>
</feature>
<feature type="compositionally biased region" description="Polar residues" evidence="3">
    <location>
        <begin position="177"/>
        <end position="192"/>
    </location>
</feature>
<dbReference type="Pfam" id="PF00264">
    <property type="entry name" value="Tyrosinase"/>
    <property type="match status" value="1"/>
</dbReference>
<dbReference type="eggNOG" id="ENOG502S31Y">
    <property type="taxonomic scope" value="Eukaryota"/>
</dbReference>
<dbReference type="PANTHER" id="PTHR11474:SF126">
    <property type="entry name" value="TYROSINASE-LIKE PROTEIN TYR-1-RELATED"/>
    <property type="match status" value="1"/>
</dbReference>
<dbReference type="OrthoDB" id="6132182at2759"/>
<proteinExistence type="predicted"/>
<evidence type="ECO:0000313" key="6">
    <source>
        <dbReference type="EMBL" id="EMR62334.1"/>
    </source>
</evidence>
<dbReference type="GO" id="GO:0046872">
    <property type="term" value="F:metal ion binding"/>
    <property type="evidence" value="ECO:0007669"/>
    <property type="project" value="UniProtKB-KW"/>
</dbReference>
<protein>
    <submittedName>
        <fullName evidence="6">Putative tyrosinase protein</fullName>
    </submittedName>
</protein>
<evidence type="ECO:0000256" key="2">
    <source>
        <dbReference type="ARBA" id="ARBA00023008"/>
    </source>
</evidence>
<name>M7S888_EUTLA</name>
<evidence type="ECO:0000259" key="5">
    <source>
        <dbReference type="PROSITE" id="PS00498"/>
    </source>
</evidence>
<gene>
    <name evidence="6" type="ORF">UCREL1_10730</name>
</gene>
<sequence>MKSATLLQLLAGTVSLTAAKPCQKLAPFPAGFHTTTLEDALSAAVNDPGFHEYIAGLTETYNVKPGSTYKLTPEGTLAETHNGTNDGSSLIITHDGKSPTLVIGGQNGTSHNVTLDVNIGIGIGIGNGSPSAGKNGTSGGSQGGSYIANPLPTLSLPNLSLPTLSLPTFSLGTTASGPTGVTTSDSASSTIVSPPGGTTVSGASSTASGAVSSTASNPFTNIANSTASVSVSSTASGAASSTLSSSITSSTASTVASSTSSSATSSSAVPTASSGCTSPETLVEWRNMQDADKKSYVTAIRCLMDKPATGLASSATNRYEELVWAHQTQSTKIHMSSIFLPWHRYYTNVFHRLLREECSYTAPMPWWDETKDAGAFADSGLFTAEYFGAMPEVTASGLGSCISDGAFSGKRLHIGPGNSDTNHCLSRGEDKSATANVNKAYVNTCTSRSAYDDLRTCIEGGPHAYGHNGAGPIMADAISSPSDPLFFMHHTFIDWTWKTWQNKAAVRSTAISGYADQASTTRLTVNTKLSTKGVQADVTVEDILDTEGGFLCYKYDY</sequence>
<dbReference type="PRINTS" id="PR00092">
    <property type="entry name" value="TYROSINASE"/>
</dbReference>
<dbReference type="EMBL" id="KB707447">
    <property type="protein sequence ID" value="EMR62334.1"/>
    <property type="molecule type" value="Genomic_DNA"/>
</dbReference>
<evidence type="ECO:0000256" key="1">
    <source>
        <dbReference type="ARBA" id="ARBA00022723"/>
    </source>
</evidence>
<dbReference type="STRING" id="1287681.M7S888"/>
<dbReference type="Gene3D" id="1.10.1280.10">
    <property type="entry name" value="Di-copper center containing domain from catechol oxidase"/>
    <property type="match status" value="1"/>
</dbReference>
<feature type="signal peptide" evidence="4">
    <location>
        <begin position="1"/>
        <end position="19"/>
    </location>
</feature>
<evidence type="ECO:0000256" key="4">
    <source>
        <dbReference type="SAM" id="SignalP"/>
    </source>
</evidence>
<organism evidence="6 7">
    <name type="scientific">Eutypa lata (strain UCR-EL1)</name>
    <name type="common">Grapevine dieback disease fungus</name>
    <name type="synonym">Eutypa armeniacae</name>
    <dbReference type="NCBI Taxonomy" id="1287681"/>
    <lineage>
        <taxon>Eukaryota</taxon>
        <taxon>Fungi</taxon>
        <taxon>Dikarya</taxon>
        <taxon>Ascomycota</taxon>
        <taxon>Pezizomycotina</taxon>
        <taxon>Sordariomycetes</taxon>
        <taxon>Xylariomycetidae</taxon>
        <taxon>Xylariales</taxon>
        <taxon>Diatrypaceae</taxon>
        <taxon>Eutypa</taxon>
    </lineage>
</organism>
<feature type="chain" id="PRO_5004084438" evidence="4">
    <location>
        <begin position="20"/>
        <end position="557"/>
    </location>
</feature>
<dbReference type="AlphaFoldDB" id="M7S888"/>
<dbReference type="Proteomes" id="UP000012174">
    <property type="component" value="Unassembled WGS sequence"/>
</dbReference>
<dbReference type="PROSITE" id="PS00498">
    <property type="entry name" value="TYROSINASE_2"/>
    <property type="match status" value="1"/>
</dbReference>
<keyword evidence="1" id="KW-0479">Metal-binding</keyword>
<evidence type="ECO:0000256" key="3">
    <source>
        <dbReference type="SAM" id="MobiDB-lite"/>
    </source>
</evidence>